<keyword evidence="1" id="KW-0732">Signal</keyword>
<evidence type="ECO:0000256" key="1">
    <source>
        <dbReference type="SAM" id="SignalP"/>
    </source>
</evidence>
<dbReference type="RefSeq" id="WP_380503981.1">
    <property type="nucleotide sequence ID" value="NZ_JBHEZX010000003.1"/>
</dbReference>
<feature type="signal peptide" evidence="1">
    <location>
        <begin position="1"/>
        <end position="27"/>
    </location>
</feature>
<reference evidence="2 3" key="1">
    <citation type="submission" date="2024-09" db="EMBL/GenBank/DDBJ databases">
        <authorList>
            <person name="Lee S.D."/>
        </authorList>
    </citation>
    <scope>NUCLEOTIDE SEQUENCE [LARGE SCALE GENOMIC DNA]</scope>
    <source>
        <strain evidence="2 3">N1-1</strain>
    </source>
</reference>
<keyword evidence="3" id="KW-1185">Reference proteome</keyword>
<dbReference type="Proteomes" id="UP001592582">
    <property type="component" value="Unassembled WGS sequence"/>
</dbReference>
<feature type="chain" id="PRO_5046988191" evidence="1">
    <location>
        <begin position="28"/>
        <end position="263"/>
    </location>
</feature>
<name>A0ABV6V5M2_9ACTN</name>
<protein>
    <submittedName>
        <fullName evidence="2">Uncharacterized protein</fullName>
    </submittedName>
</protein>
<evidence type="ECO:0000313" key="2">
    <source>
        <dbReference type="EMBL" id="MFC1409014.1"/>
    </source>
</evidence>
<evidence type="ECO:0000313" key="3">
    <source>
        <dbReference type="Proteomes" id="UP001592582"/>
    </source>
</evidence>
<gene>
    <name evidence="2" type="ORF">ACEZDG_06935</name>
</gene>
<accession>A0ABV6V5M2</accession>
<sequence length="263" mass="27497">MRISIAAPALAGALVLGAVAVPTAAFAATAKPVITKIASPSFTLGLHGRITLGVTVTAKDAKGIKAIYAEPYPLALSKQEHAVPTLADLRADASDDLLKVKSHTATTQTAGISETENITKPSQLPPNLLAGTWGVAVLVVANDGSSTFNAQATTFNWKRADTLSSKVSATRVHKGGKLTVTGRLNRVNWDKRVYQGYGAQTARLEFRKTGAKTWTTVKLVKSSRTGALSATVKDSTSGSWRYVYGGNSTSGAASSAQTWVGLK</sequence>
<dbReference type="EMBL" id="JBHEZX010000003">
    <property type="protein sequence ID" value="MFC1409014.1"/>
    <property type="molecule type" value="Genomic_DNA"/>
</dbReference>
<organism evidence="2 3">
    <name type="scientific">Streptacidiphilus alkalitolerans</name>
    <dbReference type="NCBI Taxonomy" id="3342712"/>
    <lineage>
        <taxon>Bacteria</taxon>
        <taxon>Bacillati</taxon>
        <taxon>Actinomycetota</taxon>
        <taxon>Actinomycetes</taxon>
        <taxon>Kitasatosporales</taxon>
        <taxon>Streptomycetaceae</taxon>
        <taxon>Streptacidiphilus</taxon>
    </lineage>
</organism>
<proteinExistence type="predicted"/>
<comment type="caution">
    <text evidence="2">The sequence shown here is derived from an EMBL/GenBank/DDBJ whole genome shotgun (WGS) entry which is preliminary data.</text>
</comment>